<dbReference type="Proteomes" id="UP001152798">
    <property type="component" value="Chromosome 1"/>
</dbReference>
<name>A0A9P0GVL4_NEZVI</name>
<keyword evidence="2" id="KW-1185">Reference proteome</keyword>
<evidence type="ECO:0000313" key="2">
    <source>
        <dbReference type="Proteomes" id="UP001152798"/>
    </source>
</evidence>
<dbReference type="AlphaFoldDB" id="A0A9P0GVL4"/>
<accession>A0A9P0GVL4</accession>
<reference evidence="1" key="1">
    <citation type="submission" date="2022-01" db="EMBL/GenBank/DDBJ databases">
        <authorList>
            <person name="King R."/>
        </authorList>
    </citation>
    <scope>NUCLEOTIDE SEQUENCE</scope>
</reference>
<organism evidence="1 2">
    <name type="scientific">Nezara viridula</name>
    <name type="common">Southern green stink bug</name>
    <name type="synonym">Cimex viridulus</name>
    <dbReference type="NCBI Taxonomy" id="85310"/>
    <lineage>
        <taxon>Eukaryota</taxon>
        <taxon>Metazoa</taxon>
        <taxon>Ecdysozoa</taxon>
        <taxon>Arthropoda</taxon>
        <taxon>Hexapoda</taxon>
        <taxon>Insecta</taxon>
        <taxon>Pterygota</taxon>
        <taxon>Neoptera</taxon>
        <taxon>Paraneoptera</taxon>
        <taxon>Hemiptera</taxon>
        <taxon>Heteroptera</taxon>
        <taxon>Panheteroptera</taxon>
        <taxon>Pentatomomorpha</taxon>
        <taxon>Pentatomoidea</taxon>
        <taxon>Pentatomidae</taxon>
        <taxon>Pentatominae</taxon>
        <taxon>Nezara</taxon>
    </lineage>
</organism>
<gene>
    <name evidence="1" type="ORF">NEZAVI_LOCUS916</name>
</gene>
<sequence>MAHIRRTEHYHFYECSHPFISTDLYESDEVFSVCPTKFSTSIGLRPHISSAASSTRVHSGWIPQILSIWTAKSMIDYLMNKH</sequence>
<proteinExistence type="predicted"/>
<evidence type="ECO:0000313" key="1">
    <source>
        <dbReference type="EMBL" id="CAH1389519.1"/>
    </source>
</evidence>
<protein>
    <submittedName>
        <fullName evidence="1">Uncharacterized protein</fullName>
    </submittedName>
</protein>
<dbReference type="EMBL" id="OV725077">
    <property type="protein sequence ID" value="CAH1389519.1"/>
    <property type="molecule type" value="Genomic_DNA"/>
</dbReference>